<proteinExistence type="predicted"/>
<accession>A0A6N8HZH1</accession>
<name>A0A6N8HZH1_9FIRM</name>
<feature type="domain" description="Terminase large subunit GpA endonuclease" evidence="3">
    <location>
        <begin position="298"/>
        <end position="569"/>
    </location>
</feature>
<reference evidence="4 5" key="1">
    <citation type="submission" date="2019-09" db="EMBL/GenBank/DDBJ databases">
        <title>Genome sequence of Clostridium sp. EA1.</title>
        <authorList>
            <person name="Poehlein A."/>
            <person name="Bengelsdorf F.R."/>
            <person name="Daniel R."/>
        </authorList>
    </citation>
    <scope>NUCLEOTIDE SEQUENCE [LARGE SCALE GENOMIC DNA]</scope>
    <source>
        <strain evidence="4 5">EA1</strain>
    </source>
</reference>
<dbReference type="AlphaFoldDB" id="A0A6N8HZH1"/>
<evidence type="ECO:0000259" key="2">
    <source>
        <dbReference type="Pfam" id="PF05876"/>
    </source>
</evidence>
<dbReference type="InterPro" id="IPR027417">
    <property type="entry name" value="P-loop_NTPase"/>
</dbReference>
<feature type="domain" description="Phage terminase large subunit GpA ATPase" evidence="2">
    <location>
        <begin position="40"/>
        <end position="285"/>
    </location>
</feature>
<sequence length="615" mass="70676">MKPWVVPDWIRTALLTLRPPGKKTVSEWADEYRVLSLAESSKPGPWRTDYMPYLREIMDAFSDPEVEEIGVVKATQEGGTEAILNMMGSAICQDPGPMLVVYPQKELAERISEHRIRPMIMNCKELKKRFDESSKRLDLNFSGGVNIGIVGANSPSDLASFPIRYVFLDEEDKYPVQAGKEASPAKLAMERQKTYPANKKTVRVSTPVFESGPTWKNWLKADTQMECFVKCPNCGASWTFQFRQLRWPEGSSPDQARKEAFYVCEECGCLISDAEKNEMVRHCEWKPVKTNGSRRRIAFRLNAFYSPLLRFGDIAAEFLDDKDQPELLQNFINSWLGEPFKEVERELDADRLLAERQSNFEKLVVPPGTVMLTGGVDVQRKCFYWVVRAWRANMTSYNIAHGQAFTWNEIEEVMNAEYRDKRNSRFQVNLCAVDSGDQTDDVYDFCAVNREWAVPVKGSSNRMITKYRPSVIDRDGISKGMTLLMVDTDYYKDMIFSRILRDEEEGGWFVFHGCDPEYAEMITAEQKVISRVRGHLVSHWEQKSTGAANHYLDCEVYAACAADVFGIRTLRANQARREQSEAVPPERQPNLMPEPSGIEEKRTYGGKSFRRRRWR</sequence>
<dbReference type="EMBL" id="VWXL01000052">
    <property type="protein sequence ID" value="MVB11068.1"/>
    <property type="molecule type" value="Genomic_DNA"/>
</dbReference>
<evidence type="ECO:0000313" key="4">
    <source>
        <dbReference type="EMBL" id="MVB11068.1"/>
    </source>
</evidence>
<evidence type="ECO:0000313" key="5">
    <source>
        <dbReference type="Proteomes" id="UP000469440"/>
    </source>
</evidence>
<dbReference type="GO" id="GO:0004519">
    <property type="term" value="F:endonuclease activity"/>
    <property type="evidence" value="ECO:0007669"/>
    <property type="project" value="InterPro"/>
</dbReference>
<dbReference type="Pfam" id="PF20454">
    <property type="entry name" value="GpA_nuclease"/>
    <property type="match status" value="1"/>
</dbReference>
<dbReference type="Proteomes" id="UP000469440">
    <property type="component" value="Unassembled WGS sequence"/>
</dbReference>
<protein>
    <submittedName>
        <fullName evidence="4">Phage terminase large subunit</fullName>
    </submittedName>
</protein>
<gene>
    <name evidence="4" type="ORF">CAFE_17700</name>
</gene>
<evidence type="ECO:0000259" key="3">
    <source>
        <dbReference type="Pfam" id="PF20454"/>
    </source>
</evidence>
<evidence type="ECO:0000256" key="1">
    <source>
        <dbReference type="SAM" id="MobiDB-lite"/>
    </source>
</evidence>
<dbReference type="InterPro" id="IPR046453">
    <property type="entry name" value="GpA_ATPase"/>
</dbReference>
<dbReference type="InterPro" id="IPR046454">
    <property type="entry name" value="GpA_endonuclease"/>
</dbReference>
<dbReference type="GO" id="GO:0016887">
    <property type="term" value="F:ATP hydrolysis activity"/>
    <property type="evidence" value="ECO:0007669"/>
    <property type="project" value="InterPro"/>
</dbReference>
<dbReference type="Pfam" id="PF05876">
    <property type="entry name" value="GpA_ATPase"/>
    <property type="match status" value="1"/>
</dbReference>
<organism evidence="4 5">
    <name type="scientific">Caproicibacter fermentans</name>
    <dbReference type="NCBI Taxonomy" id="2576756"/>
    <lineage>
        <taxon>Bacteria</taxon>
        <taxon>Bacillati</taxon>
        <taxon>Bacillota</taxon>
        <taxon>Clostridia</taxon>
        <taxon>Eubacteriales</taxon>
        <taxon>Acutalibacteraceae</taxon>
        <taxon>Caproicibacter</taxon>
    </lineage>
</organism>
<keyword evidence="5" id="KW-1185">Reference proteome</keyword>
<dbReference type="RefSeq" id="WP_156990405.1">
    <property type="nucleotide sequence ID" value="NZ_VWXL01000052.1"/>
</dbReference>
<dbReference type="Gene3D" id="3.40.50.300">
    <property type="entry name" value="P-loop containing nucleotide triphosphate hydrolases"/>
    <property type="match status" value="1"/>
</dbReference>
<comment type="caution">
    <text evidence="4">The sequence shown here is derived from an EMBL/GenBank/DDBJ whole genome shotgun (WGS) entry which is preliminary data.</text>
</comment>
<feature type="region of interest" description="Disordered" evidence="1">
    <location>
        <begin position="576"/>
        <end position="615"/>
    </location>
</feature>
<dbReference type="OrthoDB" id="5181253at2"/>